<evidence type="ECO:0000256" key="1">
    <source>
        <dbReference type="SAM" id="MobiDB-lite"/>
    </source>
</evidence>
<evidence type="ECO:0000313" key="2">
    <source>
        <dbReference type="EMBL" id="KAA6365896.1"/>
    </source>
</evidence>
<dbReference type="EMBL" id="SNRW01019956">
    <property type="protein sequence ID" value="KAA6365896.1"/>
    <property type="molecule type" value="Genomic_DNA"/>
</dbReference>
<accession>A0A5J4U528</accession>
<gene>
    <name evidence="2" type="ORF">EZS28_038576</name>
</gene>
<organism evidence="2 3">
    <name type="scientific">Streblomastix strix</name>
    <dbReference type="NCBI Taxonomy" id="222440"/>
    <lineage>
        <taxon>Eukaryota</taxon>
        <taxon>Metamonada</taxon>
        <taxon>Preaxostyla</taxon>
        <taxon>Oxymonadida</taxon>
        <taxon>Streblomastigidae</taxon>
        <taxon>Streblomastix</taxon>
    </lineage>
</organism>
<evidence type="ECO:0000313" key="3">
    <source>
        <dbReference type="Proteomes" id="UP000324800"/>
    </source>
</evidence>
<protein>
    <submittedName>
        <fullName evidence="2">Uncharacterized protein</fullName>
    </submittedName>
</protein>
<name>A0A5J4U528_9EUKA</name>
<sequence>MRSTFGTQKFQKLPDPEQEFNISSVSKFLNSNYQTLRASRGNSGMGSGSRSPGRYSGSGMYEYDDMNQSVKSNKNQLKNEQGVTWSNFVKQLADTESRGNKAKQNIEIQKLNNSQGKLEIVSWILQLLLSLPKRGISKNQQSEIDEEKQESQTFWIDLAPLIRPVLNIIMIMNGQHPLYRVLAFQLGQMIQRWTECHEISGQQHLQQSTASKSSLFFDSNEFNSLSNNTQHPCHSLRGFPYGQIRKFITQIGMDKIDDDFDDEDDDEDKEQSDVNMTLPHAVQLLELKAEMLHACKVRQNIIQQRKSLKFDTVDKTKLQINQDFEQIEQITDTQHIPDLDFQPMDSNNLVSGETKIFNFHIMNEFIAFFLGN</sequence>
<feature type="non-terminal residue" evidence="2">
    <location>
        <position position="372"/>
    </location>
</feature>
<feature type="region of interest" description="Disordered" evidence="1">
    <location>
        <begin position="38"/>
        <end position="57"/>
    </location>
</feature>
<comment type="caution">
    <text evidence="2">The sequence shown here is derived from an EMBL/GenBank/DDBJ whole genome shotgun (WGS) entry which is preliminary data.</text>
</comment>
<reference evidence="2 3" key="1">
    <citation type="submission" date="2019-03" db="EMBL/GenBank/DDBJ databases">
        <title>Single cell metagenomics reveals metabolic interactions within the superorganism composed of flagellate Streblomastix strix and complex community of Bacteroidetes bacteria on its surface.</title>
        <authorList>
            <person name="Treitli S.C."/>
            <person name="Kolisko M."/>
            <person name="Husnik F."/>
            <person name="Keeling P."/>
            <person name="Hampl V."/>
        </authorList>
    </citation>
    <scope>NUCLEOTIDE SEQUENCE [LARGE SCALE GENOMIC DNA]</scope>
    <source>
        <strain evidence="2">ST1C</strain>
    </source>
</reference>
<dbReference type="AlphaFoldDB" id="A0A5J4U528"/>
<proteinExistence type="predicted"/>
<dbReference type="Proteomes" id="UP000324800">
    <property type="component" value="Unassembled WGS sequence"/>
</dbReference>